<dbReference type="InterPro" id="IPR011009">
    <property type="entry name" value="Kinase-like_dom_sf"/>
</dbReference>
<dbReference type="Gene3D" id="3.90.1200.10">
    <property type="match status" value="1"/>
</dbReference>
<dbReference type="EMBL" id="JACHMY010000001">
    <property type="protein sequence ID" value="MBB5836734.1"/>
    <property type="molecule type" value="Genomic_DNA"/>
</dbReference>
<dbReference type="Pfam" id="PF01636">
    <property type="entry name" value="APH"/>
    <property type="match status" value="1"/>
</dbReference>
<dbReference type="Proteomes" id="UP000549971">
    <property type="component" value="Unassembled WGS sequence"/>
</dbReference>
<gene>
    <name evidence="3" type="ORF">HDA39_003468</name>
</gene>
<feature type="compositionally biased region" description="Basic and acidic residues" evidence="1">
    <location>
        <begin position="128"/>
        <end position="138"/>
    </location>
</feature>
<dbReference type="InterPro" id="IPR002575">
    <property type="entry name" value="Aminoglycoside_PTrfase"/>
</dbReference>
<protein>
    <recommendedName>
        <fullName evidence="2">Aminoglycoside phosphotransferase domain-containing protein</fullName>
    </recommendedName>
</protein>
<comment type="caution">
    <text evidence="3">The sequence shown here is derived from an EMBL/GenBank/DDBJ whole genome shotgun (WGS) entry which is preliminary data.</text>
</comment>
<dbReference type="SUPFAM" id="SSF56112">
    <property type="entry name" value="Protein kinase-like (PK-like)"/>
    <property type="match status" value="1"/>
</dbReference>
<dbReference type="AlphaFoldDB" id="A0A7W9J6Y0"/>
<evidence type="ECO:0000259" key="2">
    <source>
        <dbReference type="Pfam" id="PF01636"/>
    </source>
</evidence>
<name>A0A7W9J6Y0_9ACTN</name>
<sequence>MSQTHQVEIFGEVVTKTYVDWSRDEHLREWAALQVISAARPDLVPVPIGLEEPEPEREPELEGKRRPGLEGELGAGSERELGRGLGSGPEPGVASGLGPRPEPGPEWERAGSESGLESQREPGAAGLERGRELRQRPESGVELGARALGKVRAGAGRPVVVMSRLAGVPMGGCLSAAQLDGLRVALDALWSVPSEGVESIDCGRFVARVRRSVVSWDGGGVIAEAHEVAREWLAGADADELVEPRVPVIGHGDPNLANYLWDGERVRIIDFEDSGRSDLAVELANLVEHLASRGTDWRPFLSRYDVDAERLRAARRLFAAFWLTLIRPGGPSAHRNPPGTAEAQAERLLGLLR</sequence>
<evidence type="ECO:0000313" key="3">
    <source>
        <dbReference type="EMBL" id="MBB5836734.1"/>
    </source>
</evidence>
<accession>A0A7W9J6Y0</accession>
<keyword evidence="4" id="KW-1185">Reference proteome</keyword>
<feature type="compositionally biased region" description="Basic and acidic residues" evidence="1">
    <location>
        <begin position="56"/>
        <end position="69"/>
    </location>
</feature>
<proteinExistence type="predicted"/>
<dbReference type="RefSeq" id="WP_184796214.1">
    <property type="nucleotide sequence ID" value="NZ_JACHMY010000001.1"/>
</dbReference>
<feature type="region of interest" description="Disordered" evidence="1">
    <location>
        <begin position="46"/>
        <end position="138"/>
    </location>
</feature>
<feature type="domain" description="Aminoglycoside phosphotransferase" evidence="2">
    <location>
        <begin position="147"/>
        <end position="315"/>
    </location>
</feature>
<organism evidence="3 4">
    <name type="scientific">Kribbella italica</name>
    <dbReference type="NCBI Taxonomy" id="1540520"/>
    <lineage>
        <taxon>Bacteria</taxon>
        <taxon>Bacillati</taxon>
        <taxon>Actinomycetota</taxon>
        <taxon>Actinomycetes</taxon>
        <taxon>Propionibacteriales</taxon>
        <taxon>Kribbellaceae</taxon>
        <taxon>Kribbella</taxon>
    </lineage>
</organism>
<reference evidence="3 4" key="1">
    <citation type="submission" date="2020-08" db="EMBL/GenBank/DDBJ databases">
        <title>Sequencing the genomes of 1000 actinobacteria strains.</title>
        <authorList>
            <person name="Klenk H.-P."/>
        </authorList>
    </citation>
    <scope>NUCLEOTIDE SEQUENCE [LARGE SCALE GENOMIC DNA]</scope>
    <source>
        <strain evidence="3 4">DSM 28967</strain>
    </source>
</reference>
<evidence type="ECO:0000313" key="4">
    <source>
        <dbReference type="Proteomes" id="UP000549971"/>
    </source>
</evidence>
<evidence type="ECO:0000256" key="1">
    <source>
        <dbReference type="SAM" id="MobiDB-lite"/>
    </source>
</evidence>